<feature type="signal peptide" evidence="1">
    <location>
        <begin position="1"/>
        <end position="31"/>
    </location>
</feature>
<reference evidence="2 3" key="1">
    <citation type="submission" date="2020-08" db="EMBL/GenBank/DDBJ databases">
        <title>Sequencing the genomes of 1000 actinobacteria strains.</title>
        <authorList>
            <person name="Klenk H.-P."/>
        </authorList>
    </citation>
    <scope>NUCLEOTIDE SEQUENCE [LARGE SCALE GENOMIC DNA]</scope>
    <source>
        <strain evidence="2 3">DSM 45272</strain>
    </source>
</reference>
<accession>A0A841BBK3</accession>
<comment type="caution">
    <text evidence="2">The sequence shown here is derived from an EMBL/GenBank/DDBJ whole genome shotgun (WGS) entry which is preliminary data.</text>
</comment>
<dbReference type="EMBL" id="JACHMX010000001">
    <property type="protein sequence ID" value="MBB5858209.1"/>
    <property type="molecule type" value="Genomic_DNA"/>
</dbReference>
<dbReference type="AlphaFoldDB" id="A0A841BBK3"/>
<evidence type="ECO:0000313" key="2">
    <source>
        <dbReference type="EMBL" id="MBB5858209.1"/>
    </source>
</evidence>
<proteinExistence type="predicted"/>
<name>A0A841BBK3_9PSEU</name>
<protein>
    <recommendedName>
        <fullName evidence="4">Beta/gamma crystallin</fullName>
    </recommendedName>
</protein>
<dbReference type="RefSeq" id="WP_184904951.1">
    <property type="nucleotide sequence ID" value="NZ_JACHMX010000001.1"/>
</dbReference>
<evidence type="ECO:0000313" key="3">
    <source>
        <dbReference type="Proteomes" id="UP000580861"/>
    </source>
</evidence>
<evidence type="ECO:0000256" key="1">
    <source>
        <dbReference type="SAM" id="SignalP"/>
    </source>
</evidence>
<evidence type="ECO:0008006" key="4">
    <source>
        <dbReference type="Google" id="ProtNLM"/>
    </source>
</evidence>
<organism evidence="2 3">
    <name type="scientific">Amycolatopsis umgeniensis</name>
    <dbReference type="NCBI Taxonomy" id="336628"/>
    <lineage>
        <taxon>Bacteria</taxon>
        <taxon>Bacillati</taxon>
        <taxon>Actinomycetota</taxon>
        <taxon>Actinomycetes</taxon>
        <taxon>Pseudonocardiales</taxon>
        <taxon>Pseudonocardiaceae</taxon>
        <taxon>Amycolatopsis</taxon>
    </lineage>
</organism>
<dbReference type="Proteomes" id="UP000580861">
    <property type="component" value="Unassembled WGS sequence"/>
</dbReference>
<sequence length="132" mass="14375">MSKKVMWRLLGASAVLPAVIGATGLAGPAVAAADDVHFMTRSVSCASLSSDELSRVWHGHDRVGGWCFVDGGDWDAQPGGSINVHSYCAGDHKSLIRYKLRNDPYLYSSTADKFTCQPWDYNANIVKITRTK</sequence>
<feature type="chain" id="PRO_5032331985" description="Beta/gamma crystallin" evidence="1">
    <location>
        <begin position="32"/>
        <end position="132"/>
    </location>
</feature>
<keyword evidence="1" id="KW-0732">Signal</keyword>
<keyword evidence="3" id="KW-1185">Reference proteome</keyword>
<gene>
    <name evidence="2" type="ORF">HDA45_008296</name>
</gene>